<protein>
    <submittedName>
        <fullName evidence="2">Uncharacterized protein</fullName>
    </submittedName>
</protein>
<evidence type="ECO:0000313" key="2">
    <source>
        <dbReference type="EMBL" id="CAE6201810.1"/>
    </source>
</evidence>
<gene>
    <name evidence="2" type="ORF">AARE701A_LOCUS19828</name>
</gene>
<name>A0A8S2AW13_ARAAE</name>
<dbReference type="AlphaFoldDB" id="A0A8S2AW13"/>
<reference evidence="2" key="1">
    <citation type="submission" date="2021-01" db="EMBL/GenBank/DDBJ databases">
        <authorList>
            <person name="Bezrukov I."/>
        </authorList>
    </citation>
    <scope>NUCLEOTIDE SEQUENCE</scope>
</reference>
<sequence>MQMMQVQPRMMPQSQMQMMPYANSMQKANAVAHVYTENGYNPSDGYLQMPMSMNGSYGTLVPQYAPPVIQDGNTQNLQDYSPQQIGQMVSQFQAQVQVSEPVTSSSTPSPIANITEHGLMAHTSTSGTFSGLDDWEG</sequence>
<keyword evidence="3" id="KW-1185">Reference proteome</keyword>
<accession>A0A8S2AW13</accession>
<proteinExistence type="predicted"/>
<evidence type="ECO:0000256" key="1">
    <source>
        <dbReference type="SAM" id="MobiDB-lite"/>
    </source>
</evidence>
<evidence type="ECO:0000313" key="3">
    <source>
        <dbReference type="Proteomes" id="UP000682877"/>
    </source>
</evidence>
<dbReference type="EMBL" id="LR999457">
    <property type="protein sequence ID" value="CAE6201810.1"/>
    <property type="molecule type" value="Genomic_DNA"/>
</dbReference>
<dbReference type="Proteomes" id="UP000682877">
    <property type="component" value="Chromosome 7"/>
</dbReference>
<feature type="region of interest" description="Disordered" evidence="1">
    <location>
        <begin position="117"/>
        <end position="137"/>
    </location>
</feature>
<organism evidence="2 3">
    <name type="scientific">Arabidopsis arenosa</name>
    <name type="common">Sand rock-cress</name>
    <name type="synonym">Cardaminopsis arenosa</name>
    <dbReference type="NCBI Taxonomy" id="38785"/>
    <lineage>
        <taxon>Eukaryota</taxon>
        <taxon>Viridiplantae</taxon>
        <taxon>Streptophyta</taxon>
        <taxon>Embryophyta</taxon>
        <taxon>Tracheophyta</taxon>
        <taxon>Spermatophyta</taxon>
        <taxon>Magnoliopsida</taxon>
        <taxon>eudicotyledons</taxon>
        <taxon>Gunneridae</taxon>
        <taxon>Pentapetalae</taxon>
        <taxon>rosids</taxon>
        <taxon>malvids</taxon>
        <taxon>Brassicales</taxon>
        <taxon>Brassicaceae</taxon>
        <taxon>Camelineae</taxon>
        <taxon>Arabidopsis</taxon>
    </lineage>
</organism>